<protein>
    <submittedName>
        <fullName evidence="2">Uncharacterized protein</fullName>
    </submittedName>
</protein>
<reference evidence="2 3" key="1">
    <citation type="journal article" date="2015" name="Nature">
        <title>rRNA introns, odd ribosomes, and small enigmatic genomes across a large radiation of phyla.</title>
        <authorList>
            <person name="Brown C.T."/>
            <person name="Hug L.A."/>
            <person name="Thomas B.C."/>
            <person name="Sharon I."/>
            <person name="Castelle C.J."/>
            <person name="Singh A."/>
            <person name="Wilkins M.J."/>
            <person name="Williams K.H."/>
            <person name="Banfield J.F."/>
        </authorList>
    </citation>
    <scope>NUCLEOTIDE SEQUENCE [LARGE SCALE GENOMIC DNA]</scope>
</reference>
<evidence type="ECO:0000313" key="3">
    <source>
        <dbReference type="Proteomes" id="UP000034682"/>
    </source>
</evidence>
<gene>
    <name evidence="2" type="ORF">UY02_C0001G0013</name>
</gene>
<feature type="compositionally biased region" description="Basic and acidic residues" evidence="1">
    <location>
        <begin position="11"/>
        <end position="25"/>
    </location>
</feature>
<organism evidence="2 3">
    <name type="scientific">Candidatus Giovannonibacteria bacterium GW2011_GWB1_47_6b</name>
    <dbReference type="NCBI Taxonomy" id="1618655"/>
    <lineage>
        <taxon>Bacteria</taxon>
        <taxon>Candidatus Giovannoniibacteriota</taxon>
    </lineage>
</organism>
<dbReference type="AlphaFoldDB" id="A0A0G1W5B4"/>
<dbReference type="Proteomes" id="UP000034682">
    <property type="component" value="Unassembled WGS sequence"/>
</dbReference>
<name>A0A0G1W5B4_9BACT</name>
<accession>A0A0G1W5B4</accession>
<sequence length="232" mass="26803">MPESLPEQPNEFEKAEFRSEQEPDPVKREILGYVEQKIRGEDQLKHYYERLLAQGKAYDPEDVKAQRPGKPLPTLSARMEEVENALNGRGKVLQIWPMVMRPVIDWNPEKDIEPLKIKSLDVTVVEFLDDIIAKDPNVGLAFGNTLIDFCYDAVGSLKPENKTEIIKMMYHAQKANTILKETELFSDPTYFDEHVLGQKTQNAAHIRNLQEEYVNLHNYFSNEITKLDNKNT</sequence>
<comment type="caution">
    <text evidence="2">The sequence shown here is derived from an EMBL/GenBank/DDBJ whole genome shotgun (WGS) entry which is preliminary data.</text>
</comment>
<feature type="region of interest" description="Disordered" evidence="1">
    <location>
        <begin position="1"/>
        <end position="25"/>
    </location>
</feature>
<dbReference type="EMBL" id="LCOK01000001">
    <property type="protein sequence ID" value="KKU77495.1"/>
    <property type="molecule type" value="Genomic_DNA"/>
</dbReference>
<proteinExistence type="predicted"/>
<evidence type="ECO:0000313" key="2">
    <source>
        <dbReference type="EMBL" id="KKU77495.1"/>
    </source>
</evidence>
<evidence type="ECO:0000256" key="1">
    <source>
        <dbReference type="SAM" id="MobiDB-lite"/>
    </source>
</evidence>